<dbReference type="SMART" id="SM00740">
    <property type="entry name" value="PASTA"/>
    <property type="match status" value="2"/>
</dbReference>
<dbReference type="InterPro" id="IPR001460">
    <property type="entry name" value="PCN-bd_Tpept"/>
</dbReference>
<dbReference type="Gene3D" id="2.20.70.70">
    <property type="match status" value="1"/>
</dbReference>
<dbReference type="InterPro" id="IPR012338">
    <property type="entry name" value="Beta-lactam/transpept-like"/>
</dbReference>
<dbReference type="InterPro" id="IPR005311">
    <property type="entry name" value="PBP_dimer"/>
</dbReference>
<dbReference type="PANTHER" id="PTHR30627">
    <property type="entry name" value="PEPTIDOGLYCAN D,D-TRANSPEPTIDASE"/>
    <property type="match status" value="1"/>
</dbReference>
<evidence type="ECO:0000256" key="3">
    <source>
        <dbReference type="ARBA" id="ARBA00023136"/>
    </source>
</evidence>
<organism evidence="5 6">
    <name type="scientific">Alkalibacterium kapii</name>
    <dbReference type="NCBI Taxonomy" id="426704"/>
    <lineage>
        <taxon>Bacteria</taxon>
        <taxon>Bacillati</taxon>
        <taxon>Bacillota</taxon>
        <taxon>Bacilli</taxon>
        <taxon>Lactobacillales</taxon>
        <taxon>Carnobacteriaceae</taxon>
        <taxon>Alkalibacterium</taxon>
    </lineage>
</organism>
<evidence type="ECO:0000313" key="6">
    <source>
        <dbReference type="Proteomes" id="UP000321662"/>
    </source>
</evidence>
<keyword evidence="3" id="KW-0472">Membrane</keyword>
<dbReference type="InterPro" id="IPR050515">
    <property type="entry name" value="Beta-lactam/transpept"/>
</dbReference>
<dbReference type="Gene3D" id="3.30.70.2110">
    <property type="match status" value="1"/>
</dbReference>
<gene>
    <name evidence="5" type="primary">pbpB</name>
    <name evidence="5" type="ORF">AKA01nite_11490</name>
</gene>
<comment type="similarity">
    <text evidence="2">Belongs to the transpeptidase family.</text>
</comment>
<dbReference type="CDD" id="cd06575">
    <property type="entry name" value="PASTA_Pbp2x-like_2"/>
    <property type="match status" value="1"/>
</dbReference>
<dbReference type="SUPFAM" id="SSF56601">
    <property type="entry name" value="beta-lactamase/transpeptidase-like"/>
    <property type="match status" value="1"/>
</dbReference>
<evidence type="ECO:0000259" key="4">
    <source>
        <dbReference type="PROSITE" id="PS51178"/>
    </source>
</evidence>
<sequence>MVKGEVNGENLDSNVHSLYTRNNILKANRGTIYDAFGNPIAMDSNTYKMIAVLTDEWSTSERPIHVQKPEKVAKILTRHLPMSEEALLEKLTKDNSQVEFGTAGKNLTFETVNAIKEELEKENLTGITFEEKKSRLYPNGVFASHTIGLAQNDTENQKEQTLEGVLGLEKEFDDILSGEDGWIEYQRDRFGYVIPNQEIKEVQPADGKDIHLTLDRRLQIFLESIVEEVNKEHEPEVLTATLMNAKSGAIIATTQRPTFNGTTKEGIDQTWQNYLTEYTFDPGSTFKVMTLASAIEEGTFKPNDYYQSGKIQVGGGTVHDVKPEGWGQISYLEGVARSSNVAFVHQVQKMGLDTWKKHLDSYGFGKKTGISLPNEYAGANPFGGVLQKVNTSFGQGISVTPVQMLQAFSAVTNKGKMVGPHLVKKISDNQTHEEEIFEPVETATLISEESADQTLEYLTETVYSDVGTARGYAIEGFKIAAKTGTAQIVGDNGSYLKGGSNYVYSIVGMGPVEDPELIFYVTVQKPELNGVGHGSHVVQKIFNPVMKRALEYYSLENTGTAFDLEYENIDNMIQKNTQTVLDDQNLEEKNVSIIGTGNTIVQQYPIPGSEINKSDRIILMTNGAMTLPDLTGWSRSDVLKLSEMTGIKVSFEGEGFVDSQNLPVNSFIESETEITVSLSANE</sequence>
<proteinExistence type="inferred from homology"/>
<dbReference type="Pfam" id="PF00905">
    <property type="entry name" value="Transpeptidase"/>
    <property type="match status" value="1"/>
</dbReference>
<accession>A0A511B135</accession>
<evidence type="ECO:0000256" key="1">
    <source>
        <dbReference type="ARBA" id="ARBA00004162"/>
    </source>
</evidence>
<dbReference type="InterPro" id="IPR036138">
    <property type="entry name" value="PBP_dimer_sf"/>
</dbReference>
<dbReference type="GO" id="GO:0008658">
    <property type="term" value="F:penicillin binding"/>
    <property type="evidence" value="ECO:0007669"/>
    <property type="project" value="InterPro"/>
</dbReference>
<dbReference type="GO" id="GO:0071555">
    <property type="term" value="P:cell wall organization"/>
    <property type="evidence" value="ECO:0007669"/>
    <property type="project" value="TreeGrafter"/>
</dbReference>
<dbReference type="InterPro" id="IPR005543">
    <property type="entry name" value="PASTA_dom"/>
</dbReference>
<dbReference type="SUPFAM" id="SSF54184">
    <property type="entry name" value="Penicillin-binding protein 2x (pbp-2x), c-terminal domain"/>
    <property type="match status" value="2"/>
</dbReference>
<dbReference type="AlphaFoldDB" id="A0A511B135"/>
<dbReference type="Gene3D" id="3.90.1310.10">
    <property type="entry name" value="Penicillin-binding protein 2a (Domain 2)"/>
    <property type="match status" value="1"/>
</dbReference>
<evidence type="ECO:0000256" key="2">
    <source>
        <dbReference type="ARBA" id="ARBA00007171"/>
    </source>
</evidence>
<protein>
    <submittedName>
        <fullName evidence="5">Penicillin-binding protein 2B</fullName>
    </submittedName>
</protein>
<dbReference type="Proteomes" id="UP000321662">
    <property type="component" value="Unassembled WGS sequence"/>
</dbReference>
<feature type="domain" description="PASTA" evidence="4">
    <location>
        <begin position="621"/>
        <end position="680"/>
    </location>
</feature>
<name>A0A511B135_9LACT</name>
<comment type="caution">
    <text evidence="5">The sequence shown here is derived from an EMBL/GenBank/DDBJ whole genome shotgun (WGS) entry which is preliminary data.</text>
</comment>
<dbReference type="PROSITE" id="PS51178">
    <property type="entry name" value="PASTA"/>
    <property type="match status" value="1"/>
</dbReference>
<comment type="subcellular location">
    <subcellularLocation>
        <location evidence="1">Cell membrane</location>
        <topology evidence="1">Single-pass membrane protein</topology>
    </subcellularLocation>
</comment>
<dbReference type="GO" id="GO:0005886">
    <property type="term" value="C:plasma membrane"/>
    <property type="evidence" value="ECO:0007669"/>
    <property type="project" value="UniProtKB-SubCell"/>
</dbReference>
<dbReference type="SUPFAM" id="SSF56519">
    <property type="entry name" value="Penicillin binding protein dimerisation domain"/>
    <property type="match status" value="1"/>
</dbReference>
<evidence type="ECO:0000313" key="5">
    <source>
        <dbReference type="EMBL" id="GEK91527.1"/>
    </source>
</evidence>
<reference evidence="5 6" key="1">
    <citation type="submission" date="2019-07" db="EMBL/GenBank/DDBJ databases">
        <title>Whole genome shotgun sequence of Alkalibacterium kapii NBRC 103247.</title>
        <authorList>
            <person name="Hosoyama A."/>
            <person name="Uohara A."/>
            <person name="Ohji S."/>
            <person name="Ichikawa N."/>
        </authorList>
    </citation>
    <scope>NUCLEOTIDE SEQUENCE [LARGE SCALE GENOMIC DNA]</scope>
    <source>
        <strain evidence="5 6">NBRC 103247</strain>
    </source>
</reference>
<dbReference type="EMBL" id="BJUY01000013">
    <property type="protein sequence ID" value="GEK91527.1"/>
    <property type="molecule type" value="Genomic_DNA"/>
</dbReference>
<dbReference type="Gene3D" id="3.40.710.10">
    <property type="entry name" value="DD-peptidase/beta-lactamase superfamily"/>
    <property type="match status" value="1"/>
</dbReference>
<dbReference type="PANTHER" id="PTHR30627:SF26">
    <property type="entry name" value="PENICILLIN-BINDING PROTEIN 2B"/>
    <property type="match status" value="1"/>
</dbReference>
<keyword evidence="6" id="KW-1185">Reference proteome</keyword>
<dbReference type="Pfam" id="PF03717">
    <property type="entry name" value="PBP_dimer"/>
    <property type="match status" value="1"/>
</dbReference>